<sequence length="179" mass="20774">MGLGRWLRKVLGGRQPRQEMVPFFDPDVGRVVRIPASELRPGTMQVRLQGTDEVVWVLAEQVEPGDIKHGEFDEGVRDFIRSIQAAFTEPHPLSFEEWEDGFRRDANPEQEIARWWHAANVYTAFTAEEPDAARRYDVYRCVITCLANDRSAVWYVLRPEALRRAEAERVVDRFFGKRA</sequence>
<organism evidence="1 2">
    <name type="scientific">Gemmata massiliana</name>
    <dbReference type="NCBI Taxonomy" id="1210884"/>
    <lineage>
        <taxon>Bacteria</taxon>
        <taxon>Pseudomonadati</taxon>
        <taxon>Planctomycetota</taxon>
        <taxon>Planctomycetia</taxon>
        <taxon>Gemmatales</taxon>
        <taxon>Gemmataceae</taxon>
        <taxon>Gemmata</taxon>
    </lineage>
</organism>
<evidence type="ECO:0000313" key="1">
    <source>
        <dbReference type="EMBL" id="VTR94543.1"/>
    </source>
</evidence>
<protein>
    <submittedName>
        <fullName evidence="1">Uncharacterized protein</fullName>
    </submittedName>
</protein>
<dbReference type="EMBL" id="LR593886">
    <property type="protein sequence ID" value="VTR94543.1"/>
    <property type="molecule type" value="Genomic_DNA"/>
</dbReference>
<accession>A0A6P2D0B2</accession>
<dbReference type="AlphaFoldDB" id="A0A6P2D0B2"/>
<proteinExistence type="predicted"/>
<keyword evidence="2" id="KW-1185">Reference proteome</keyword>
<name>A0A6P2D0B2_9BACT</name>
<dbReference type="Proteomes" id="UP000464178">
    <property type="component" value="Chromosome"/>
</dbReference>
<dbReference type="RefSeq" id="WP_162669061.1">
    <property type="nucleotide sequence ID" value="NZ_LR593886.1"/>
</dbReference>
<evidence type="ECO:0000313" key="2">
    <source>
        <dbReference type="Proteomes" id="UP000464178"/>
    </source>
</evidence>
<gene>
    <name evidence="1" type="ORF">SOIL9_31710</name>
</gene>
<dbReference type="KEGG" id="gms:SOIL9_31710"/>
<reference evidence="1 2" key="1">
    <citation type="submission" date="2019-05" db="EMBL/GenBank/DDBJ databases">
        <authorList>
            <consortium name="Science for Life Laboratories"/>
        </authorList>
    </citation>
    <scope>NUCLEOTIDE SEQUENCE [LARGE SCALE GENOMIC DNA]</scope>
    <source>
        <strain evidence="1">Soil9</strain>
    </source>
</reference>